<gene>
    <name evidence="1" type="ORF">VJ786_12945</name>
</gene>
<keyword evidence="2" id="KW-1185">Reference proteome</keyword>
<reference evidence="1 2" key="1">
    <citation type="submission" date="2024-01" db="EMBL/GenBank/DDBJ databases">
        <title>Sphingobacterium tenebrionis sp. nov., a novel endophyte isolated from tenebrio molitor intestines.</title>
        <authorList>
            <person name="Zhang C."/>
        </authorList>
    </citation>
    <scope>NUCLEOTIDE SEQUENCE [LARGE SCALE GENOMIC DNA]</scope>
    <source>
        <strain evidence="1 2">PU5-4</strain>
    </source>
</reference>
<name>A0ABU8I7W8_9SPHI</name>
<proteinExistence type="predicted"/>
<evidence type="ECO:0000313" key="2">
    <source>
        <dbReference type="Proteomes" id="UP001363035"/>
    </source>
</evidence>
<organism evidence="1 2">
    <name type="scientific">Sphingobacterium tenebrionis</name>
    <dbReference type="NCBI Taxonomy" id="3111775"/>
    <lineage>
        <taxon>Bacteria</taxon>
        <taxon>Pseudomonadati</taxon>
        <taxon>Bacteroidota</taxon>
        <taxon>Sphingobacteriia</taxon>
        <taxon>Sphingobacteriales</taxon>
        <taxon>Sphingobacteriaceae</taxon>
        <taxon>Sphingobacterium</taxon>
    </lineage>
</organism>
<dbReference type="EMBL" id="JAYLLN010000034">
    <property type="protein sequence ID" value="MEI5985807.1"/>
    <property type="molecule type" value="Genomic_DNA"/>
</dbReference>
<dbReference type="Proteomes" id="UP001363035">
    <property type="component" value="Unassembled WGS sequence"/>
</dbReference>
<accession>A0ABU8I7W8</accession>
<evidence type="ECO:0000313" key="1">
    <source>
        <dbReference type="EMBL" id="MEI5985807.1"/>
    </source>
</evidence>
<comment type="caution">
    <text evidence="1">The sequence shown here is derived from an EMBL/GenBank/DDBJ whole genome shotgun (WGS) entry which is preliminary data.</text>
</comment>
<dbReference type="RefSeq" id="WP_336557834.1">
    <property type="nucleotide sequence ID" value="NZ_JAYLLN010000034.1"/>
</dbReference>
<protein>
    <submittedName>
        <fullName evidence="1">Uncharacterized protein</fullName>
    </submittedName>
</protein>
<sequence length="411" mass="45950">MKRFIYVLLGISLLQFSCKQDELFVPVDENGNPVEQIGIVKKLSGLTVKGDYDLKINVAWPTDLDQQIKEILISFMDEGEKKEFTVSDFSKPYIFEVSKFQEYTISFYAVNASGISSNALVTQVTPKKSYNEDLLDNITAKVGPNIVQTTIPNLLSKTLELNYSYQDLENKTVTGKLTIDEVNERFLIKGLNADDPKVKFSIVSADGTDEKTLTINTKPILFESAESKQGWTIYANAANTSTSAGKLDLAFDGKVFEKTSANYGFISASYPKSTSTREIYMTFTKTRMEPTDSRYVNEELKSPAGPYDNIIPLNLHIYLIGGNNVGASEVFLDPLNTVQVFGIKNNGEMVELALKDIPKNEILPLLNYKVSIPLEQLGDLQVYKGLKVQFNNKTTAQMGVHEFVLEGYIYE</sequence>